<evidence type="ECO:0000256" key="3">
    <source>
        <dbReference type="ARBA" id="ARBA00023239"/>
    </source>
</evidence>
<dbReference type="InterPro" id="IPR050251">
    <property type="entry name" value="HpcH-HpaI_aldolase"/>
</dbReference>
<dbReference type="InterPro" id="IPR015813">
    <property type="entry name" value="Pyrv/PenolPyrv_kinase-like_dom"/>
</dbReference>
<evidence type="ECO:0000256" key="1">
    <source>
        <dbReference type="ARBA" id="ARBA00005568"/>
    </source>
</evidence>
<accession>A0A0P6VRI0</accession>
<dbReference type="STRING" id="665126.ABB55_26540"/>
<reference evidence="5 6" key="2">
    <citation type="submission" date="2015-10" db="EMBL/GenBank/DDBJ databases">
        <title>Draft Genome Sequence of Prosthecomicrobium hirschii ATCC 27832.</title>
        <authorList>
            <person name="Daniel J."/>
            <person name="Givan S.A."/>
            <person name="Brun Y.V."/>
            <person name="Brown P.J."/>
        </authorList>
    </citation>
    <scope>NUCLEOTIDE SEQUENCE [LARGE SCALE GENOMIC DNA]</scope>
    <source>
        <strain evidence="5 6">16</strain>
    </source>
</reference>
<comment type="caution">
    <text evidence="5">The sequence shown here is derived from an EMBL/GenBank/DDBJ whole genome shotgun (WGS) entry which is preliminary data.</text>
</comment>
<proteinExistence type="inferred from homology"/>
<evidence type="ECO:0000313" key="6">
    <source>
        <dbReference type="Proteomes" id="UP000048984"/>
    </source>
</evidence>
<protein>
    <submittedName>
        <fullName evidence="5">2,4-dihydroxyhept-2-ene-1,7-dioic acid aldolase</fullName>
    </submittedName>
</protein>
<evidence type="ECO:0000256" key="2">
    <source>
        <dbReference type="ARBA" id="ARBA00022723"/>
    </source>
</evidence>
<keyword evidence="6" id="KW-1185">Reference proteome</keyword>
<dbReference type="PANTHER" id="PTHR30502:SF0">
    <property type="entry name" value="PHOSPHOENOLPYRUVATE CARBOXYLASE FAMILY PROTEIN"/>
    <property type="match status" value="1"/>
</dbReference>
<feature type="domain" description="HpcH/HpaI aldolase/citrate lyase" evidence="4">
    <location>
        <begin position="20"/>
        <end position="240"/>
    </location>
</feature>
<comment type="similarity">
    <text evidence="1">Belongs to the HpcH/HpaI aldolase family.</text>
</comment>
<dbReference type="SUPFAM" id="SSF51621">
    <property type="entry name" value="Phosphoenolpyruvate/pyruvate domain"/>
    <property type="match status" value="1"/>
</dbReference>
<dbReference type="AlphaFoldDB" id="A0A0P6VRI0"/>
<dbReference type="GO" id="GO:0005737">
    <property type="term" value="C:cytoplasm"/>
    <property type="evidence" value="ECO:0007669"/>
    <property type="project" value="TreeGrafter"/>
</dbReference>
<keyword evidence="2" id="KW-0479">Metal-binding</keyword>
<dbReference type="EMBL" id="LJYW01000001">
    <property type="protein sequence ID" value="KPL55354.1"/>
    <property type="molecule type" value="Genomic_DNA"/>
</dbReference>
<reference evidence="5 6" key="1">
    <citation type="submission" date="2015-09" db="EMBL/GenBank/DDBJ databases">
        <authorList>
            <person name="Jackson K.R."/>
            <person name="Lunt B.L."/>
            <person name="Fisher J.N.B."/>
            <person name="Gardner A.V."/>
            <person name="Bailey M.E."/>
            <person name="Deus L.M."/>
            <person name="Earl A.S."/>
            <person name="Gibby P.D."/>
            <person name="Hartmann K.A."/>
            <person name="Liu J.E."/>
            <person name="Manci A.M."/>
            <person name="Nielsen D.A."/>
            <person name="Solomon M.B."/>
            <person name="Breakwell D.P."/>
            <person name="Burnett S.H."/>
            <person name="Grose J.H."/>
        </authorList>
    </citation>
    <scope>NUCLEOTIDE SEQUENCE [LARGE SCALE GENOMIC DNA]</scope>
    <source>
        <strain evidence="5 6">16</strain>
    </source>
</reference>
<gene>
    <name evidence="5" type="ORF">ABB55_26540</name>
</gene>
<organism evidence="5 6">
    <name type="scientific">Prosthecodimorpha hirschii</name>
    <dbReference type="NCBI Taxonomy" id="665126"/>
    <lineage>
        <taxon>Bacteria</taxon>
        <taxon>Pseudomonadati</taxon>
        <taxon>Pseudomonadota</taxon>
        <taxon>Alphaproteobacteria</taxon>
        <taxon>Hyphomicrobiales</taxon>
        <taxon>Ancalomicrobiaceae</taxon>
        <taxon>Prosthecodimorpha</taxon>
    </lineage>
</organism>
<dbReference type="GO" id="GO:0016832">
    <property type="term" value="F:aldehyde-lyase activity"/>
    <property type="evidence" value="ECO:0007669"/>
    <property type="project" value="TreeGrafter"/>
</dbReference>
<dbReference type="GO" id="GO:0046872">
    <property type="term" value="F:metal ion binding"/>
    <property type="evidence" value="ECO:0007669"/>
    <property type="project" value="UniProtKB-KW"/>
</dbReference>
<dbReference type="PANTHER" id="PTHR30502">
    <property type="entry name" value="2-KETO-3-DEOXY-L-RHAMNONATE ALDOLASE"/>
    <property type="match status" value="1"/>
</dbReference>
<dbReference type="Pfam" id="PF03328">
    <property type="entry name" value="HpcH_HpaI"/>
    <property type="match status" value="1"/>
</dbReference>
<evidence type="ECO:0000313" key="5">
    <source>
        <dbReference type="EMBL" id="KPL55354.1"/>
    </source>
</evidence>
<dbReference type="RefSeq" id="WP_054361520.1">
    <property type="nucleotide sequence ID" value="NZ_LJYW01000001.1"/>
</dbReference>
<sequence>MASKSLIETVRAGETVYLGWVGNPDPLVAETIARAGFGAINLDMQHGLHDPVSVMRAIGSVSAAGVPVIVRVPVGDFAMASRALDMGAQAVIAPMVNTVADARAFADAMKYPPIGKRSWGPTRAMMLTGDASAAAYLQRANGETLSLAMIETREALDNLEAILDVDGIDGIFVGPSDLSLTLSNGQVVDGDAAFLDEPIRHILKVTQAKGKVPAIFTVSGVRARAMADLGYRIIAVGLDALYLREGVRRMLEPTLDR</sequence>
<dbReference type="InterPro" id="IPR040442">
    <property type="entry name" value="Pyrv_kinase-like_dom_sf"/>
</dbReference>
<name>A0A0P6VRI0_9HYPH</name>
<dbReference type="Gene3D" id="3.20.20.60">
    <property type="entry name" value="Phosphoenolpyruvate-binding domains"/>
    <property type="match status" value="1"/>
</dbReference>
<evidence type="ECO:0000259" key="4">
    <source>
        <dbReference type="Pfam" id="PF03328"/>
    </source>
</evidence>
<dbReference type="InterPro" id="IPR005000">
    <property type="entry name" value="Aldolase/citrate-lyase_domain"/>
</dbReference>
<keyword evidence="3" id="KW-0456">Lyase</keyword>
<dbReference type="Proteomes" id="UP000048984">
    <property type="component" value="Unassembled WGS sequence"/>
</dbReference>